<dbReference type="InterPro" id="IPR046906">
    <property type="entry name" value="Mab-21_HhH/H2TH-like"/>
</dbReference>
<evidence type="ECO:0000259" key="3">
    <source>
        <dbReference type="Pfam" id="PF20266"/>
    </source>
</evidence>
<dbReference type="SMART" id="SM01265">
    <property type="entry name" value="Mab-21"/>
    <property type="match status" value="1"/>
</dbReference>
<dbReference type="EMBL" id="UYJE01010440">
    <property type="protein sequence ID" value="VDI83204.1"/>
    <property type="molecule type" value="Genomic_DNA"/>
</dbReference>
<dbReference type="OrthoDB" id="6127746at2759"/>
<feature type="domain" description="Mab-21-like nucleotidyltransferase" evidence="2">
    <location>
        <begin position="168"/>
        <end position="237"/>
    </location>
</feature>
<dbReference type="PANTHER" id="PTHR10656">
    <property type="entry name" value="CELL FATE DETERMINING PROTEIN MAB21-RELATED"/>
    <property type="match status" value="1"/>
</dbReference>
<keyword evidence="5" id="KW-1185">Reference proteome</keyword>
<gene>
    <name evidence="4" type="ORF">MGAL_10B004685</name>
</gene>
<dbReference type="InterPro" id="IPR046903">
    <property type="entry name" value="Mab-21-like_nuc_Trfase"/>
</dbReference>
<dbReference type="PANTHER" id="PTHR10656:SF69">
    <property type="entry name" value="MAB-21-LIKE HHH_H2TH-LIKE DOMAIN-CONTAINING PROTEIN"/>
    <property type="match status" value="1"/>
</dbReference>
<evidence type="ECO:0008006" key="6">
    <source>
        <dbReference type="Google" id="ProtNLM"/>
    </source>
</evidence>
<feature type="domain" description="Mab-21-like HhH/H2TH-like" evidence="3">
    <location>
        <begin position="247"/>
        <end position="338"/>
    </location>
</feature>
<proteinExistence type="inferred from homology"/>
<organism evidence="4 5">
    <name type="scientific">Mytilus galloprovincialis</name>
    <name type="common">Mediterranean mussel</name>
    <dbReference type="NCBI Taxonomy" id="29158"/>
    <lineage>
        <taxon>Eukaryota</taxon>
        <taxon>Metazoa</taxon>
        <taxon>Spiralia</taxon>
        <taxon>Lophotrochozoa</taxon>
        <taxon>Mollusca</taxon>
        <taxon>Bivalvia</taxon>
        <taxon>Autobranchia</taxon>
        <taxon>Pteriomorphia</taxon>
        <taxon>Mytilida</taxon>
        <taxon>Mytiloidea</taxon>
        <taxon>Mytilidae</taxon>
        <taxon>Mytilinae</taxon>
        <taxon>Mytilus</taxon>
    </lineage>
</organism>
<comment type="similarity">
    <text evidence="1">Belongs to the mab-21 family.</text>
</comment>
<name>A0A8B6HQD1_MYTGA</name>
<accession>A0A8B6HQD1</accession>
<dbReference type="Pfam" id="PF20266">
    <property type="entry name" value="Mab-21_C"/>
    <property type="match status" value="1"/>
</dbReference>
<dbReference type="AlphaFoldDB" id="A0A8B6HQD1"/>
<dbReference type="InterPro" id="IPR024810">
    <property type="entry name" value="MAB21L/cGLR"/>
</dbReference>
<dbReference type="Proteomes" id="UP000596742">
    <property type="component" value="Unassembled WGS sequence"/>
</dbReference>
<evidence type="ECO:0000313" key="5">
    <source>
        <dbReference type="Proteomes" id="UP000596742"/>
    </source>
</evidence>
<dbReference type="Gene3D" id="1.10.1410.40">
    <property type="match status" value="1"/>
</dbReference>
<evidence type="ECO:0000313" key="4">
    <source>
        <dbReference type="EMBL" id="VDI83204.1"/>
    </source>
</evidence>
<comment type="caution">
    <text evidence="4">The sequence shown here is derived from an EMBL/GenBank/DDBJ whole genome shotgun (WGS) entry which is preliminary data.</text>
</comment>
<evidence type="ECO:0000259" key="2">
    <source>
        <dbReference type="Pfam" id="PF03281"/>
    </source>
</evidence>
<sequence length="510" mass="59335">MERNSIQKVESLNFYKYLCNKIGSEEVVKIRRLTYGISDIGHPNKLITSGSKGEGLNLKTSDLDVMVISNDYVVYQSETEVLEVRKATFIMNTEDTQPGYSQLYFLTNHGNLKMIPISILVNMLRKKRLRDVLSSEQFRRFMLSLPYVRTMVEPKVHGPCISDKYDRLDIVWCLKCDKWVFQAHPWVSRPRTKWPPHELISKIISFGVLFVPIGCKGSINEHLEWRISFSVAEKCLIFSFSHTQFLCYALLKILLKEIVEQHGELKGLLCSYFLKTLMFWIAEETESYLWKPDNIIPCFMACLQRRLYCVRYSILSHYFIPDNNLFFSRFNITIKNQMNTILKNVYEQGISCFASSETLPDYHSYSFKIAESVISRNVRFVQQLMPTFLTMRCTSNQDNISRLLYEFLHNLITGSSRGLFAIQISAAFMVSAETTNYQNTTGNKSHYLRYKLDLSHLMIGLHSDSVSGLLMLASFFYVHENYFASLVVISYTLQKYTDEKIETGLCFRKK</sequence>
<evidence type="ECO:0000256" key="1">
    <source>
        <dbReference type="ARBA" id="ARBA00008307"/>
    </source>
</evidence>
<protein>
    <recommendedName>
        <fullName evidence="6">Mab-21-like HhH/H2TH-like domain-containing protein</fullName>
    </recommendedName>
</protein>
<dbReference type="Pfam" id="PF03281">
    <property type="entry name" value="Mab-21"/>
    <property type="match status" value="1"/>
</dbReference>
<reference evidence="4" key="1">
    <citation type="submission" date="2018-11" db="EMBL/GenBank/DDBJ databases">
        <authorList>
            <person name="Alioto T."/>
            <person name="Alioto T."/>
        </authorList>
    </citation>
    <scope>NUCLEOTIDE SEQUENCE</scope>
</reference>